<evidence type="ECO:0008006" key="4">
    <source>
        <dbReference type="Google" id="ProtNLM"/>
    </source>
</evidence>
<name>A0A7X9RXW1_9BACT</name>
<dbReference type="Proteomes" id="UP000576082">
    <property type="component" value="Unassembled WGS sequence"/>
</dbReference>
<gene>
    <name evidence="2" type="ORF">HHU12_22090</name>
</gene>
<keyword evidence="1" id="KW-0732">Signal</keyword>
<dbReference type="EMBL" id="JABANE010000071">
    <property type="protein sequence ID" value="NME70684.1"/>
    <property type="molecule type" value="Genomic_DNA"/>
</dbReference>
<evidence type="ECO:0000313" key="3">
    <source>
        <dbReference type="Proteomes" id="UP000576082"/>
    </source>
</evidence>
<evidence type="ECO:0000256" key="1">
    <source>
        <dbReference type="SAM" id="SignalP"/>
    </source>
</evidence>
<dbReference type="RefSeq" id="WP_169658917.1">
    <property type="nucleotide sequence ID" value="NZ_JABANE010000071.1"/>
</dbReference>
<accession>A0A7X9RXW1</accession>
<reference evidence="2 3" key="1">
    <citation type="submission" date="2020-04" db="EMBL/GenBank/DDBJ databases">
        <title>Flammeovirga sp. SR4, a novel species isolated from seawater.</title>
        <authorList>
            <person name="Wang X."/>
        </authorList>
    </citation>
    <scope>NUCLEOTIDE SEQUENCE [LARGE SCALE GENOMIC DNA]</scope>
    <source>
        <strain evidence="2 3">ATCC 23126</strain>
    </source>
</reference>
<feature type="chain" id="PRO_5031482129" description="DUF4369 domain-containing protein" evidence="1">
    <location>
        <begin position="21"/>
        <end position="242"/>
    </location>
</feature>
<comment type="caution">
    <text evidence="2">The sequence shown here is derived from an EMBL/GenBank/DDBJ whole genome shotgun (WGS) entry which is preliminary data.</text>
</comment>
<proteinExistence type="predicted"/>
<sequence>MYKKLFIAMSILFIALQSSAQQFQTPSFTFSHKKTAYITLNDGTELKGILKDLDRKKGIIKALKFEDGEGKKHKLLASDVKYMYLPPSGLDKLSKSMDFISDMKKWNDEKLDQDLLNKGLVYFEQANVKVKKKEMVLLVQLLNPMFSKVVKVYHDPMAGETTSVGVGPVKAGGIAKSYYVNVNNDKAAYKLSKKDYKKEFVPIWKSCSKVNEQYGEDVNWRDLAKHVLLYSECSEEPKKDLK</sequence>
<feature type="signal peptide" evidence="1">
    <location>
        <begin position="1"/>
        <end position="20"/>
    </location>
</feature>
<organism evidence="2 3">
    <name type="scientific">Flammeovirga aprica JL-4</name>
    <dbReference type="NCBI Taxonomy" id="694437"/>
    <lineage>
        <taxon>Bacteria</taxon>
        <taxon>Pseudomonadati</taxon>
        <taxon>Bacteroidota</taxon>
        <taxon>Cytophagia</taxon>
        <taxon>Cytophagales</taxon>
        <taxon>Flammeovirgaceae</taxon>
        <taxon>Flammeovirga</taxon>
    </lineage>
</organism>
<keyword evidence="3" id="KW-1185">Reference proteome</keyword>
<protein>
    <recommendedName>
        <fullName evidence="4">DUF4369 domain-containing protein</fullName>
    </recommendedName>
</protein>
<dbReference type="AlphaFoldDB" id="A0A7X9RXW1"/>
<evidence type="ECO:0000313" key="2">
    <source>
        <dbReference type="EMBL" id="NME70684.1"/>
    </source>
</evidence>